<dbReference type="PANTHER" id="PTHR24092:SF19">
    <property type="entry name" value="PHOSPHOLIPID-TRANSPORTING ATPASE"/>
    <property type="match status" value="1"/>
</dbReference>
<protein>
    <submittedName>
        <fullName evidence="8">Phospholipid-transporting ATPase 2</fullName>
    </submittedName>
</protein>
<evidence type="ECO:0000256" key="2">
    <source>
        <dbReference type="ARBA" id="ARBA00022692"/>
    </source>
</evidence>
<dbReference type="InterPro" id="IPR023299">
    <property type="entry name" value="ATPase_P-typ_cyto_dom_N"/>
</dbReference>
<dbReference type="FunFam" id="3.40.1110.10:FF:000033">
    <property type="entry name" value="Phospholipid-transporting ATPase"/>
    <property type="match status" value="1"/>
</dbReference>
<keyword evidence="3" id="KW-0479">Metal-binding</keyword>
<organism evidence="8">
    <name type="scientific">Triticum urartu</name>
    <name type="common">Red wild einkorn</name>
    <name type="synonym">Crithodium urartu</name>
    <dbReference type="NCBI Taxonomy" id="4572"/>
    <lineage>
        <taxon>Eukaryota</taxon>
        <taxon>Viridiplantae</taxon>
        <taxon>Streptophyta</taxon>
        <taxon>Embryophyta</taxon>
        <taxon>Tracheophyta</taxon>
        <taxon>Spermatophyta</taxon>
        <taxon>Magnoliopsida</taxon>
        <taxon>Liliopsida</taxon>
        <taxon>Poales</taxon>
        <taxon>Poaceae</taxon>
        <taxon>BOP clade</taxon>
        <taxon>Pooideae</taxon>
        <taxon>Triticodae</taxon>
        <taxon>Triticeae</taxon>
        <taxon>Triticinae</taxon>
        <taxon>Triticum</taxon>
    </lineage>
</organism>
<proteinExistence type="predicted"/>
<dbReference type="PRINTS" id="PR00119">
    <property type="entry name" value="CATATPASE"/>
</dbReference>
<dbReference type="Gene3D" id="3.40.1110.10">
    <property type="entry name" value="Calcium-transporting ATPase, cytoplasmic domain N"/>
    <property type="match status" value="1"/>
</dbReference>
<dbReference type="Pfam" id="PF13246">
    <property type="entry name" value="Cation_ATPase"/>
    <property type="match status" value="1"/>
</dbReference>
<dbReference type="NCBIfam" id="TIGR01494">
    <property type="entry name" value="ATPase_P-type"/>
    <property type="match status" value="1"/>
</dbReference>
<dbReference type="GO" id="GO:0045332">
    <property type="term" value="P:phospholipid translocation"/>
    <property type="evidence" value="ECO:0007669"/>
    <property type="project" value="TreeGrafter"/>
</dbReference>
<dbReference type="Pfam" id="PF16212">
    <property type="entry name" value="PhoLip_ATPase_C"/>
    <property type="match status" value="1"/>
</dbReference>
<evidence type="ECO:0000256" key="3">
    <source>
        <dbReference type="ARBA" id="ARBA00022723"/>
    </source>
</evidence>
<dbReference type="PROSITE" id="PS00154">
    <property type="entry name" value="ATPASE_E1_E2"/>
    <property type="match status" value="1"/>
</dbReference>
<dbReference type="GO" id="GO:0005886">
    <property type="term" value="C:plasma membrane"/>
    <property type="evidence" value="ECO:0007669"/>
    <property type="project" value="TreeGrafter"/>
</dbReference>
<sequence length="1134" mass="127599">MAALRCCNLPEDIVLELTTAALDGEIDLKTRVIPTTCVGLDSEQLHKIKGVIECPIPDKDIRRFDANIRLFPPFIDNDICPLTINNTLLQSCYLRNTEWACGVAVYTGNETKLGMSRGVPEPKLTAMDAMIDKLTGAIFLFQLAVVVVLGSAGNVWKDTEARKQWYVKYDDDEPWYQILVIPLRFELLCSIMIPISIKVSLDFVKSMYAKFIDWDEEMYDQETDTPAHAANTAISEDLGQVEYILTDKTGTLTENKMIFRRCCIAGTLYGNESGDALKDVELLNAVADNLPHVIKFLTVMALCNTVIPIKSPSGTISYKAQSQDEDALVNAASNLHVVLVSKNGNNAEIHFNRRVIQYEILDILEFTSDRKRMSVVISDSQSGKIFLLSKGADEAILPLAYSGQQIKTFVDAVDKYAQLGLHTLCLGWRELSLEEYLEWSRLFKEANSALVDREWKVAEVCQKLEHTLDILGISAIEDRLQVELANPLHNYELSLPIGEEPKGQLLYINGKTEDEVARSLERVLLTMRITSSEPKELAFVVDGWALEIILTRYKVAFTELAVLSKTAICCRVTPSQKAQLVKLLKSCDYRTLAIGDGGNDVRMIQQAHIGVGISGREGLQAARAADYSIGTTSPSMNLHGLALQWSSVARTGFRVKSAWRRGTPRGGGASSREAWLDAVSSISQGKFYRTAVRPAMLYGAECWPTKRRHVQQLGVAEMRMLRWMCGHVRKDRVRNDDIRDRVGVAPIEEKLVQHRLRWFGHIQRRPPEAPVNSGRLKRAENVKRGRGRPNLTWEESVKRDMKDWSITKELAMDREFRFLKRLILVHGRYSYNRTAFLSQYSFYKSLLICFIQILFSFVSGIAGTSLFNSVSLMAYNVFYTSIPVLTTVLDKDLSEKTVTQNPEILLYCQAGRLLNPSTFAGWFGRSLYHAIVVFLITIHAYANEKSEMEELSMVALSGSIWLQAFVVTLEMSSFTFLQFLAIWGNFAAFYVINLCISTIPTAGMYTIMFRLCRQPSYWITMLLISGVGMGPVLALKYFRYTYSPSAINILQKAERSRGPMYTLVNLESQLRSEQDNSTNSILTAPVKNKNSVYEPLLSDSPMASRRSLASSSFDIFQPAQSRVPAAYPRNIKTS</sequence>
<comment type="subcellular location">
    <subcellularLocation>
        <location evidence="1">Membrane</location>
        <topology evidence="1">Multi-pass membrane protein</topology>
    </subcellularLocation>
</comment>
<feature type="domain" description="P-type ATPase C-terminal" evidence="7">
    <location>
        <begin position="815"/>
        <end position="1045"/>
    </location>
</feature>
<dbReference type="AlphaFoldDB" id="M7ZIA9"/>
<evidence type="ECO:0000256" key="1">
    <source>
        <dbReference type="ARBA" id="ARBA00004141"/>
    </source>
</evidence>
<evidence type="ECO:0000259" key="7">
    <source>
        <dbReference type="Pfam" id="PF16212"/>
    </source>
</evidence>
<dbReference type="InterPro" id="IPR001757">
    <property type="entry name" value="P_typ_ATPase"/>
</dbReference>
<dbReference type="InterPro" id="IPR032630">
    <property type="entry name" value="P_typ_ATPase_c"/>
</dbReference>
<dbReference type="GO" id="GO:0046872">
    <property type="term" value="F:metal ion binding"/>
    <property type="evidence" value="ECO:0007669"/>
    <property type="project" value="UniProtKB-KW"/>
</dbReference>
<keyword evidence="5" id="KW-1133">Transmembrane helix</keyword>
<keyword evidence="2" id="KW-0812">Transmembrane</keyword>
<dbReference type="OMA" id="HIIANFF"/>
<dbReference type="PANTHER" id="PTHR24092">
    <property type="entry name" value="PROBABLE PHOSPHOLIPID-TRANSPORTING ATPASE"/>
    <property type="match status" value="1"/>
</dbReference>
<dbReference type="SUPFAM" id="SSF56784">
    <property type="entry name" value="HAD-like"/>
    <property type="match status" value="1"/>
</dbReference>
<dbReference type="eggNOG" id="KOG0206">
    <property type="taxonomic scope" value="Eukaryota"/>
</dbReference>
<dbReference type="SUPFAM" id="SSF81660">
    <property type="entry name" value="Metal cation-transporting ATPase, ATP-binding domain N"/>
    <property type="match status" value="1"/>
</dbReference>
<dbReference type="GO" id="GO:0016887">
    <property type="term" value="F:ATP hydrolysis activity"/>
    <property type="evidence" value="ECO:0007669"/>
    <property type="project" value="InterPro"/>
</dbReference>
<dbReference type="STRING" id="4572.M7ZIA9"/>
<evidence type="ECO:0000256" key="4">
    <source>
        <dbReference type="ARBA" id="ARBA00022842"/>
    </source>
</evidence>
<name>M7ZIA9_TRIUA</name>
<dbReference type="InterPro" id="IPR023298">
    <property type="entry name" value="ATPase_P-typ_TM_dom_sf"/>
</dbReference>
<dbReference type="InterPro" id="IPR018303">
    <property type="entry name" value="ATPase_P-typ_P_site"/>
</dbReference>
<dbReference type="GO" id="GO:0005524">
    <property type="term" value="F:ATP binding"/>
    <property type="evidence" value="ECO:0007669"/>
    <property type="project" value="InterPro"/>
</dbReference>
<evidence type="ECO:0000256" key="6">
    <source>
        <dbReference type="ARBA" id="ARBA00023136"/>
    </source>
</evidence>
<evidence type="ECO:0000256" key="5">
    <source>
        <dbReference type="ARBA" id="ARBA00022989"/>
    </source>
</evidence>
<accession>M7ZIA9</accession>
<gene>
    <name evidence="8" type="ORF">TRIUR3_21579</name>
</gene>
<dbReference type="InterPro" id="IPR036412">
    <property type="entry name" value="HAD-like_sf"/>
</dbReference>
<dbReference type="Gene3D" id="3.40.50.1000">
    <property type="entry name" value="HAD superfamily/HAD-like"/>
    <property type="match status" value="1"/>
</dbReference>
<keyword evidence="6" id="KW-0472">Membrane</keyword>
<keyword evidence="4" id="KW-0460">Magnesium</keyword>
<reference evidence="8" key="1">
    <citation type="journal article" date="2013" name="Nature">
        <title>Draft genome of the wheat A-genome progenitor Triticum urartu.</title>
        <authorList>
            <person name="Ling H.Q."/>
            <person name="Zhao S."/>
            <person name="Liu D."/>
            <person name="Wang J."/>
            <person name="Sun H."/>
            <person name="Zhang C."/>
            <person name="Fan H."/>
            <person name="Li D."/>
            <person name="Dong L."/>
            <person name="Tao Y."/>
            <person name="Gao C."/>
            <person name="Wu H."/>
            <person name="Li Y."/>
            <person name="Cui Y."/>
            <person name="Guo X."/>
            <person name="Zheng S."/>
            <person name="Wang B."/>
            <person name="Yu K."/>
            <person name="Liang Q."/>
            <person name="Yang W."/>
            <person name="Lou X."/>
            <person name="Chen J."/>
            <person name="Feng M."/>
            <person name="Jian J."/>
            <person name="Zhang X."/>
            <person name="Luo G."/>
            <person name="Jiang Y."/>
            <person name="Liu J."/>
            <person name="Wang Z."/>
            <person name="Sha Y."/>
            <person name="Zhang B."/>
            <person name="Wu H."/>
            <person name="Tang D."/>
            <person name="Shen Q."/>
            <person name="Xue P."/>
            <person name="Zou S."/>
            <person name="Wang X."/>
            <person name="Liu X."/>
            <person name="Wang F."/>
            <person name="Yang Y."/>
            <person name="An X."/>
            <person name="Dong Z."/>
            <person name="Zhang K."/>
            <person name="Zhang X."/>
            <person name="Luo M.C."/>
            <person name="Dvorak J."/>
            <person name="Tong Y."/>
            <person name="Wang J."/>
            <person name="Yang H."/>
            <person name="Li Z."/>
            <person name="Wang D."/>
            <person name="Zhang A."/>
            <person name="Wang J."/>
        </authorList>
    </citation>
    <scope>NUCLEOTIDE SEQUENCE</scope>
</reference>
<evidence type="ECO:0000313" key="8">
    <source>
        <dbReference type="EMBL" id="EMS59381.1"/>
    </source>
</evidence>
<dbReference type="InterPro" id="IPR023214">
    <property type="entry name" value="HAD_sf"/>
</dbReference>
<dbReference type="EMBL" id="KD121374">
    <property type="protein sequence ID" value="EMS59381.1"/>
    <property type="molecule type" value="Genomic_DNA"/>
</dbReference>
<dbReference type="GO" id="GO:0140326">
    <property type="term" value="F:ATPase-coupled intramembrane lipid transporter activity"/>
    <property type="evidence" value="ECO:0007669"/>
    <property type="project" value="TreeGrafter"/>
</dbReference>
<dbReference type="SUPFAM" id="SSF81665">
    <property type="entry name" value="Calcium ATPase, transmembrane domain M"/>
    <property type="match status" value="1"/>
</dbReference>